<dbReference type="EMBL" id="CP123584">
    <property type="protein sequence ID" value="WZK88394.1"/>
    <property type="molecule type" value="Genomic_DNA"/>
</dbReference>
<dbReference type="InterPro" id="IPR038056">
    <property type="entry name" value="YjbR-like_sf"/>
</dbReference>
<dbReference type="InterPro" id="IPR058532">
    <property type="entry name" value="YjbR/MT2646/Rv2570-like"/>
</dbReference>
<protein>
    <submittedName>
        <fullName evidence="1">MmcQ/YjbR family DNA-binding protein</fullName>
    </submittedName>
</protein>
<dbReference type="PANTHER" id="PTHR35145:SF1">
    <property type="entry name" value="CYTOPLASMIC PROTEIN"/>
    <property type="match status" value="1"/>
</dbReference>
<accession>A0ABZ2XU55</accession>
<keyword evidence="1" id="KW-0238">DNA-binding</keyword>
<organism evidence="1 2">
    <name type="scientific">Aliisedimentitalea scapharcae</name>
    <dbReference type="NCBI Taxonomy" id="1524259"/>
    <lineage>
        <taxon>Bacteria</taxon>
        <taxon>Pseudomonadati</taxon>
        <taxon>Pseudomonadota</taxon>
        <taxon>Alphaproteobacteria</taxon>
        <taxon>Rhodobacterales</taxon>
        <taxon>Roseobacteraceae</taxon>
        <taxon>Aliisedimentitalea</taxon>
    </lineage>
</organism>
<dbReference type="Proteomes" id="UP001623232">
    <property type="component" value="Chromosome"/>
</dbReference>
<dbReference type="PANTHER" id="PTHR35145">
    <property type="entry name" value="CYTOPLASMIC PROTEIN-RELATED"/>
    <property type="match status" value="1"/>
</dbReference>
<dbReference type="InterPro" id="IPR007351">
    <property type="entry name" value="YjbR"/>
</dbReference>
<reference evidence="1 2" key="1">
    <citation type="submission" date="2023-04" db="EMBL/GenBank/DDBJ databases">
        <title>Complete genome sequence of Alisedimentitalea scapharcae.</title>
        <authorList>
            <person name="Rong J.-C."/>
            <person name="Yi M.-L."/>
            <person name="Zhao Q."/>
        </authorList>
    </citation>
    <scope>NUCLEOTIDE SEQUENCE [LARGE SCALE GENOMIC DNA]</scope>
    <source>
        <strain evidence="1 2">KCTC 42119</strain>
    </source>
</reference>
<sequence>MTRNEFNTFCAGLRATTHVVQWGNADVWKVGGKVFAICGWHDGEAAFTFKVSDIAYEVLQDEPGIHPAPYLASRGMKWLQVYEERGMTDASLRDHIVMSYDMVVAKLTKKLRAELGL</sequence>
<dbReference type="Gene3D" id="3.90.1150.30">
    <property type="match status" value="1"/>
</dbReference>
<dbReference type="RefSeq" id="WP_406645780.1">
    <property type="nucleotide sequence ID" value="NZ_CP123584.1"/>
</dbReference>
<dbReference type="GO" id="GO:0003677">
    <property type="term" value="F:DNA binding"/>
    <property type="evidence" value="ECO:0007669"/>
    <property type="project" value="UniProtKB-KW"/>
</dbReference>
<dbReference type="SUPFAM" id="SSF142906">
    <property type="entry name" value="YjbR-like"/>
    <property type="match status" value="1"/>
</dbReference>
<evidence type="ECO:0000313" key="1">
    <source>
        <dbReference type="EMBL" id="WZK88394.1"/>
    </source>
</evidence>
<gene>
    <name evidence="1" type="ORF">QEZ52_17595</name>
</gene>
<keyword evidence="2" id="KW-1185">Reference proteome</keyword>
<dbReference type="Pfam" id="PF04237">
    <property type="entry name" value="YjbR"/>
    <property type="match status" value="1"/>
</dbReference>
<evidence type="ECO:0000313" key="2">
    <source>
        <dbReference type="Proteomes" id="UP001623232"/>
    </source>
</evidence>
<name>A0ABZ2XU55_9RHOB</name>
<proteinExistence type="predicted"/>